<dbReference type="VEuPathDB" id="FungiDB:FMAN_11010"/>
<dbReference type="GO" id="GO:0016042">
    <property type="term" value="P:lipid catabolic process"/>
    <property type="evidence" value="ECO:0007669"/>
    <property type="project" value="UniProtKB-KW"/>
</dbReference>
<keyword evidence="2" id="KW-0443">Lipid metabolism</keyword>
<gene>
    <name evidence="3" type="ORF">FMAN_11010</name>
</gene>
<dbReference type="GO" id="GO:0019369">
    <property type="term" value="P:arachidonate metabolic process"/>
    <property type="evidence" value="ECO:0007669"/>
    <property type="project" value="TreeGrafter"/>
</dbReference>
<reference evidence="4" key="1">
    <citation type="journal article" date="2016" name="Genome Biol. Evol.">
        <title>Comparative 'omics' of the Fusarium fujikuroi species complex highlights differences in genetic potential and metabolite synthesis.</title>
        <authorList>
            <person name="Niehaus E.-M."/>
            <person name="Muensterkoetter M."/>
            <person name="Proctor R.H."/>
            <person name="Brown D.W."/>
            <person name="Sharon A."/>
            <person name="Idan Y."/>
            <person name="Oren-Young L."/>
            <person name="Sieber C.M."/>
            <person name="Novak O."/>
            <person name="Pencik A."/>
            <person name="Tarkowska D."/>
            <person name="Hromadova K."/>
            <person name="Freeman S."/>
            <person name="Maymon M."/>
            <person name="Elazar M."/>
            <person name="Youssef S.A."/>
            <person name="El-Shabrawy E.S.M."/>
            <person name="Shalaby A.B.A."/>
            <person name="Houterman P."/>
            <person name="Brock N.L."/>
            <person name="Burkhardt I."/>
            <person name="Tsavkelova E.A."/>
            <person name="Dickschat J.S."/>
            <person name="Galuszka P."/>
            <person name="Gueldener U."/>
            <person name="Tudzynski B."/>
        </authorList>
    </citation>
    <scope>NUCLEOTIDE SEQUENCE [LARGE SCALE GENOMIC DNA]</scope>
    <source>
        <strain evidence="4">MRC7560</strain>
    </source>
</reference>
<dbReference type="SUPFAM" id="SSF52151">
    <property type="entry name" value="FabD/lysophospholipase-like"/>
    <property type="match status" value="1"/>
</dbReference>
<dbReference type="RefSeq" id="XP_041684098.1">
    <property type="nucleotide sequence ID" value="XM_041833768.1"/>
</dbReference>
<dbReference type="PANTHER" id="PTHR24185:SF1">
    <property type="entry name" value="CALCIUM-INDEPENDENT PHOSPHOLIPASE A2-GAMMA"/>
    <property type="match status" value="1"/>
</dbReference>
<dbReference type="Gene3D" id="3.40.1090.10">
    <property type="entry name" value="Cytosolic phospholipase A2 catalytic domain"/>
    <property type="match status" value="1"/>
</dbReference>
<evidence type="ECO:0000256" key="1">
    <source>
        <dbReference type="ARBA" id="ARBA00022801"/>
    </source>
</evidence>
<protein>
    <recommendedName>
        <fullName evidence="5">PNPLA domain-containing protein</fullName>
    </recommendedName>
</protein>
<evidence type="ECO:0000313" key="3">
    <source>
        <dbReference type="EMBL" id="CVK96680.1"/>
    </source>
</evidence>
<dbReference type="EMBL" id="FCQH01000008">
    <property type="protein sequence ID" value="CVK96680.1"/>
    <property type="molecule type" value="Genomic_DNA"/>
</dbReference>
<keyword evidence="4" id="KW-1185">Reference proteome</keyword>
<dbReference type="GO" id="GO:0047499">
    <property type="term" value="F:calcium-independent phospholipase A2 activity"/>
    <property type="evidence" value="ECO:0007669"/>
    <property type="project" value="TreeGrafter"/>
</dbReference>
<dbReference type="InterPro" id="IPR016035">
    <property type="entry name" value="Acyl_Trfase/lysoPLipase"/>
</dbReference>
<organism evidence="3 4">
    <name type="scientific">Fusarium mangiferae</name>
    <name type="common">Mango malformation disease fungus</name>
    <dbReference type="NCBI Taxonomy" id="192010"/>
    <lineage>
        <taxon>Eukaryota</taxon>
        <taxon>Fungi</taxon>
        <taxon>Dikarya</taxon>
        <taxon>Ascomycota</taxon>
        <taxon>Pezizomycotina</taxon>
        <taxon>Sordariomycetes</taxon>
        <taxon>Hypocreomycetidae</taxon>
        <taxon>Hypocreales</taxon>
        <taxon>Nectriaceae</taxon>
        <taxon>Fusarium</taxon>
        <taxon>Fusarium fujikuroi species complex</taxon>
    </lineage>
</organism>
<keyword evidence="2" id="KW-0442">Lipid degradation</keyword>
<dbReference type="Proteomes" id="UP000184255">
    <property type="component" value="Unassembled WGS sequence"/>
</dbReference>
<comment type="caution">
    <text evidence="3">The sequence shown here is derived from an EMBL/GenBank/DDBJ whole genome shotgun (WGS) entry which is preliminary data.</text>
</comment>
<dbReference type="PANTHER" id="PTHR24185">
    <property type="entry name" value="CALCIUM-INDEPENDENT PHOSPHOLIPASE A2-GAMMA"/>
    <property type="match status" value="1"/>
</dbReference>
<dbReference type="AlphaFoldDB" id="A0A1L7TD94"/>
<keyword evidence="1" id="KW-0378">Hydrolase</keyword>
<name>A0A1L7TD94_FUSMA</name>
<sequence length="335" mass="37700">MTNYMRSEGQCKLRGSPPTAEINLRGQFPELKPIAYVYEAGHRDGQNFTIRDAAKATSQVPASEGHLCSRGALYLDGGICCNNPAEIAMAEAQIMWPLDQNTVSHLLLSIGNGWAQDADDLADVSNKQSSWIETKKEQLIEYFREKSTKLQRQLDRNRLSEKPWNEALSLIGERHATRCMRLNPQISENKNPEDIAASYVSQEQSGPDISKLCHTLLATTFYFDATERHRQIGNDRCLIKGEILCRFPQGADITKSLGGVLESLRNPRVELITPGSEHKRWNFNADIIFCMKRDGLFNVPITCEVQRSQWEIELVFVTDDSKEEPIGVGILPFAS</sequence>
<dbReference type="GO" id="GO:0016020">
    <property type="term" value="C:membrane"/>
    <property type="evidence" value="ECO:0007669"/>
    <property type="project" value="TreeGrafter"/>
</dbReference>
<accession>A0A1L7TD94</accession>
<evidence type="ECO:0008006" key="5">
    <source>
        <dbReference type="Google" id="ProtNLM"/>
    </source>
</evidence>
<evidence type="ECO:0000313" key="4">
    <source>
        <dbReference type="Proteomes" id="UP000184255"/>
    </source>
</evidence>
<proteinExistence type="predicted"/>
<evidence type="ECO:0000256" key="2">
    <source>
        <dbReference type="ARBA" id="ARBA00022963"/>
    </source>
</evidence>
<dbReference type="GeneID" id="65090262"/>